<reference evidence="2 3" key="1">
    <citation type="journal article" date="2015" name="Proc. Natl. Acad. Sci. U.S.A.">
        <title>The resurrection genome of Boea hygrometrica: A blueprint for survival of dehydration.</title>
        <authorList>
            <person name="Xiao L."/>
            <person name="Yang G."/>
            <person name="Zhang L."/>
            <person name="Yang X."/>
            <person name="Zhao S."/>
            <person name="Ji Z."/>
            <person name="Zhou Q."/>
            <person name="Hu M."/>
            <person name="Wang Y."/>
            <person name="Chen M."/>
            <person name="Xu Y."/>
            <person name="Jin H."/>
            <person name="Xiao X."/>
            <person name="Hu G."/>
            <person name="Bao F."/>
            <person name="Hu Y."/>
            <person name="Wan P."/>
            <person name="Li L."/>
            <person name="Deng X."/>
            <person name="Kuang T."/>
            <person name="Xiang C."/>
            <person name="Zhu J.K."/>
            <person name="Oliver M.J."/>
            <person name="He Y."/>
        </authorList>
    </citation>
    <scope>NUCLEOTIDE SEQUENCE [LARGE SCALE GENOMIC DNA]</scope>
    <source>
        <strain evidence="3">cv. XS01</strain>
    </source>
</reference>
<proteinExistence type="predicted"/>
<gene>
    <name evidence="2" type="ORF">F511_38400</name>
</gene>
<evidence type="ECO:0000256" key="1">
    <source>
        <dbReference type="SAM" id="MobiDB-lite"/>
    </source>
</evidence>
<feature type="compositionally biased region" description="Polar residues" evidence="1">
    <location>
        <begin position="410"/>
        <end position="422"/>
    </location>
</feature>
<feature type="region of interest" description="Disordered" evidence="1">
    <location>
        <begin position="390"/>
        <end position="438"/>
    </location>
</feature>
<feature type="region of interest" description="Disordered" evidence="1">
    <location>
        <begin position="257"/>
        <end position="292"/>
    </location>
</feature>
<feature type="region of interest" description="Disordered" evidence="1">
    <location>
        <begin position="644"/>
        <end position="666"/>
    </location>
</feature>
<evidence type="ECO:0000313" key="3">
    <source>
        <dbReference type="Proteomes" id="UP000250235"/>
    </source>
</evidence>
<dbReference type="EMBL" id="KV014027">
    <property type="protein sequence ID" value="KZV22865.1"/>
    <property type="molecule type" value="Genomic_DNA"/>
</dbReference>
<evidence type="ECO:0000313" key="2">
    <source>
        <dbReference type="EMBL" id="KZV22865.1"/>
    </source>
</evidence>
<name>A0A2Z7AM52_9LAMI</name>
<sequence length="666" mass="73635">MSSTFIANFYQVNFDSVLLISDHDGMLNMFKALETSGLRGFLGCESVVYEKELEQFFDTALVQDGDITGAVSGKFFSVSQARFAEIFELPTQGLVDFSDVPTNLVFDARSIFSKSVEQVDIHGKKRFMKHEYRLLNDILAKAITVKAGSFDAITNERFMMMTAIHFGLKVNWSKVLFSVLKDMVDRKQKKAKGYAAQIGVLLKSIPAITMGEGVSFPISKILSIKTVNTYIAMNHTIDARSQSDEPGVADVAVVKRKSKSKKKSETTDETPVENISEVVGSKKRPAAEDSAPVIPKKRRTVKGKASLYVVPVAQDVVPLQIIEPTPAATVVKSPAPKSISRKRRLVLPTGSDDEIMDTQEPVKDTNEIAEKHTDEIDDIISQITAETLKMGSDEKEQEEQRSPESPPPTFQRQDTSASSSDSPMHFNSDDIPLDDTADVQPTFPAVTVDLSPLLDDLKISLSKRMDDAQSDILSRLHTVERGLRDTLGQQNEYFRNLFQSAQQDGKNQDDIQTLRFNPLKKVVLAQGVTAGADSVEVKKEIKALYAKINSLDGQVAAIRNEQLEFQTKIAEYILSLSTQIGYLVNYIRGGDPKKGEGSSSRRPLSPPVNQGEGSGGDTVRTTEIAHRDIDNTQRNILEILMAADRQRERERGSVTPEPTGITNWGK</sequence>
<keyword evidence="3" id="KW-1185">Reference proteome</keyword>
<organism evidence="2 3">
    <name type="scientific">Dorcoceras hygrometricum</name>
    <dbReference type="NCBI Taxonomy" id="472368"/>
    <lineage>
        <taxon>Eukaryota</taxon>
        <taxon>Viridiplantae</taxon>
        <taxon>Streptophyta</taxon>
        <taxon>Embryophyta</taxon>
        <taxon>Tracheophyta</taxon>
        <taxon>Spermatophyta</taxon>
        <taxon>Magnoliopsida</taxon>
        <taxon>eudicotyledons</taxon>
        <taxon>Gunneridae</taxon>
        <taxon>Pentapetalae</taxon>
        <taxon>asterids</taxon>
        <taxon>lamiids</taxon>
        <taxon>Lamiales</taxon>
        <taxon>Gesneriaceae</taxon>
        <taxon>Didymocarpoideae</taxon>
        <taxon>Trichosporeae</taxon>
        <taxon>Loxocarpinae</taxon>
        <taxon>Dorcoceras</taxon>
    </lineage>
</organism>
<feature type="compositionally biased region" description="Basic and acidic residues" evidence="1">
    <location>
        <begin position="391"/>
        <end position="402"/>
    </location>
</feature>
<dbReference type="OrthoDB" id="1838786at2759"/>
<protein>
    <submittedName>
        <fullName evidence="2">Delphilin-like</fullName>
    </submittedName>
</protein>
<dbReference type="Proteomes" id="UP000250235">
    <property type="component" value="Unassembled WGS sequence"/>
</dbReference>
<feature type="region of interest" description="Disordered" evidence="1">
    <location>
        <begin position="592"/>
        <end position="627"/>
    </location>
</feature>
<dbReference type="AlphaFoldDB" id="A0A2Z7AM52"/>
<accession>A0A2Z7AM52</accession>